<dbReference type="AlphaFoldDB" id="A0A7X0KT31"/>
<gene>
    <name evidence="2" type="ORF">HD594_000002</name>
</gene>
<comment type="caution">
    <text evidence="2">The sequence shown here is derived from an EMBL/GenBank/DDBJ whole genome shotgun (WGS) entry which is preliminary data.</text>
</comment>
<proteinExistence type="predicted"/>
<dbReference type="Proteomes" id="UP000537775">
    <property type="component" value="Unassembled WGS sequence"/>
</dbReference>
<feature type="compositionally biased region" description="Basic and acidic residues" evidence="1">
    <location>
        <begin position="57"/>
        <end position="81"/>
    </location>
</feature>
<evidence type="ECO:0000256" key="1">
    <source>
        <dbReference type="SAM" id="MobiDB-lite"/>
    </source>
</evidence>
<keyword evidence="3" id="KW-1185">Reference proteome</keyword>
<evidence type="ECO:0000313" key="2">
    <source>
        <dbReference type="EMBL" id="MBB6389689.1"/>
    </source>
</evidence>
<accession>A0A7X0KT31</accession>
<reference evidence="2 3" key="1">
    <citation type="submission" date="2020-08" db="EMBL/GenBank/DDBJ databases">
        <title>Sequencing the genomes of 1000 actinobacteria strains.</title>
        <authorList>
            <person name="Klenk H.-P."/>
        </authorList>
    </citation>
    <scope>NUCLEOTIDE SEQUENCE [LARGE SCALE GENOMIC DNA]</scope>
    <source>
        <strain evidence="2 3">DSM 12511</strain>
    </source>
</reference>
<organism evidence="2 3">
    <name type="scientific">Microbacterium thalassium</name>
    <dbReference type="NCBI Taxonomy" id="362649"/>
    <lineage>
        <taxon>Bacteria</taxon>
        <taxon>Bacillati</taxon>
        <taxon>Actinomycetota</taxon>
        <taxon>Actinomycetes</taxon>
        <taxon>Micrococcales</taxon>
        <taxon>Microbacteriaceae</taxon>
        <taxon>Microbacterium</taxon>
    </lineage>
</organism>
<protein>
    <submittedName>
        <fullName evidence="2">Uncharacterized protein</fullName>
    </submittedName>
</protein>
<dbReference type="EMBL" id="JACHML010000001">
    <property type="protein sequence ID" value="MBB6389689.1"/>
    <property type="molecule type" value="Genomic_DNA"/>
</dbReference>
<sequence length="81" mass="9009">MSSAEPFMPAHEPPRPKPYTEVDIDHDEDVIFDEDDGSAPGPAFDEKAAPPPFRRPHPGEHVSHDELEHDFPEGVADAPER</sequence>
<feature type="region of interest" description="Disordered" evidence="1">
    <location>
        <begin position="1"/>
        <end position="81"/>
    </location>
</feature>
<feature type="compositionally biased region" description="Acidic residues" evidence="1">
    <location>
        <begin position="22"/>
        <end position="37"/>
    </location>
</feature>
<name>A0A7X0KT31_9MICO</name>
<dbReference type="RefSeq" id="WP_184748991.1">
    <property type="nucleotide sequence ID" value="NZ_BAAAJR010000012.1"/>
</dbReference>
<evidence type="ECO:0000313" key="3">
    <source>
        <dbReference type="Proteomes" id="UP000537775"/>
    </source>
</evidence>